<dbReference type="InterPro" id="IPR028994">
    <property type="entry name" value="Integrin_alpha_N"/>
</dbReference>
<comment type="caution">
    <text evidence="1">The sequence shown here is derived from an EMBL/GenBank/DDBJ whole genome shotgun (WGS) entry which is preliminary data.</text>
</comment>
<evidence type="ECO:0000313" key="2">
    <source>
        <dbReference type="Proteomes" id="UP000760480"/>
    </source>
</evidence>
<evidence type="ECO:0008006" key="3">
    <source>
        <dbReference type="Google" id="ProtNLM"/>
    </source>
</evidence>
<proteinExistence type="predicted"/>
<name>A0ABX1TQE8_9GAMM</name>
<dbReference type="Proteomes" id="UP000760480">
    <property type="component" value="Unassembled WGS sequence"/>
</dbReference>
<dbReference type="EMBL" id="SPMZ01000068">
    <property type="protein sequence ID" value="NMQ20896.1"/>
    <property type="molecule type" value="Genomic_DNA"/>
</dbReference>
<sequence>MVGIVAVAEDATTPPVSAPPDAQSLLPTQGVIHVLADDITGNGRLDLIFTSHNNNEIQVYQQVAPRHFEAHDPQAVTGFHPNDTIVLPGTPKRYLINAEGEGKLKVVKAQPDGRLELISERAQPAPRASTPFFLARLGSELGGSAIFR</sequence>
<gene>
    <name evidence="1" type="ORF">E4P82_17895</name>
</gene>
<protein>
    <recommendedName>
        <fullName evidence="3">VCBS repeat-containing protein</fullName>
    </recommendedName>
</protein>
<dbReference type="SUPFAM" id="SSF69318">
    <property type="entry name" value="Integrin alpha N-terminal domain"/>
    <property type="match status" value="1"/>
</dbReference>
<accession>A0ABX1TQE8</accession>
<evidence type="ECO:0000313" key="1">
    <source>
        <dbReference type="EMBL" id="NMQ20896.1"/>
    </source>
</evidence>
<dbReference type="RefSeq" id="WP_169250168.1">
    <property type="nucleotide sequence ID" value="NZ_SPMZ01000068.1"/>
</dbReference>
<keyword evidence="2" id="KW-1185">Reference proteome</keyword>
<organism evidence="1 2">
    <name type="scientific">Candidatus Competibacter phosphatis</name>
    <dbReference type="NCBI Taxonomy" id="221280"/>
    <lineage>
        <taxon>Bacteria</taxon>
        <taxon>Pseudomonadati</taxon>
        <taxon>Pseudomonadota</taxon>
        <taxon>Gammaproteobacteria</taxon>
        <taxon>Candidatus Competibacteraceae</taxon>
        <taxon>Candidatus Competibacter</taxon>
    </lineage>
</organism>
<reference evidence="1 2" key="1">
    <citation type="submission" date="2019-03" db="EMBL/GenBank/DDBJ databases">
        <title>Metabolic reconstructions from genomes of highly enriched 'Candidatus Accumulibacter' and 'Candidatus Competibacter' bioreactor populations.</title>
        <authorList>
            <person name="Annavajhala M.K."/>
            <person name="Welles L."/>
            <person name="Abbas B."/>
            <person name="Sorokin D."/>
            <person name="Park H."/>
            <person name="Van Loosdrecht M."/>
            <person name="Chandran K."/>
        </authorList>
    </citation>
    <scope>NUCLEOTIDE SEQUENCE [LARGE SCALE GENOMIC DNA]</scope>
    <source>
        <strain evidence="1 2">SBR_G</strain>
    </source>
</reference>